<feature type="region of interest" description="Disordered" evidence="1">
    <location>
        <begin position="57"/>
        <end position="89"/>
    </location>
</feature>
<reference evidence="2" key="1">
    <citation type="submission" date="2021-03" db="EMBL/GenBank/DDBJ databases">
        <title>Draft genome sequence of rust myrtle Austropuccinia psidii MF-1, a brazilian biotype.</title>
        <authorList>
            <person name="Quecine M.C."/>
            <person name="Pachon D.M.R."/>
            <person name="Bonatelli M.L."/>
            <person name="Correr F.H."/>
            <person name="Franceschini L.M."/>
            <person name="Leite T.F."/>
            <person name="Margarido G.R.A."/>
            <person name="Almeida C.A."/>
            <person name="Ferrarezi J.A."/>
            <person name="Labate C.A."/>
        </authorList>
    </citation>
    <scope>NUCLEOTIDE SEQUENCE</scope>
    <source>
        <strain evidence="2">MF-1</strain>
    </source>
</reference>
<name>A0A9Q3ES71_9BASI</name>
<sequence>MPKPLAGGYELLLAHQKLSGLGEDHRTLERMDSIGFQRQFQKDKELVEEAKSFMHRPERELKMNPALEKKSPVASTSSRSFRSKASRTS</sequence>
<keyword evidence="3" id="KW-1185">Reference proteome</keyword>
<organism evidence="2 3">
    <name type="scientific">Austropuccinia psidii MF-1</name>
    <dbReference type="NCBI Taxonomy" id="1389203"/>
    <lineage>
        <taxon>Eukaryota</taxon>
        <taxon>Fungi</taxon>
        <taxon>Dikarya</taxon>
        <taxon>Basidiomycota</taxon>
        <taxon>Pucciniomycotina</taxon>
        <taxon>Pucciniomycetes</taxon>
        <taxon>Pucciniales</taxon>
        <taxon>Sphaerophragmiaceae</taxon>
        <taxon>Austropuccinia</taxon>
    </lineage>
</organism>
<dbReference type="Proteomes" id="UP000765509">
    <property type="component" value="Unassembled WGS sequence"/>
</dbReference>
<evidence type="ECO:0000313" key="3">
    <source>
        <dbReference type="Proteomes" id="UP000765509"/>
    </source>
</evidence>
<protein>
    <submittedName>
        <fullName evidence="2">Uncharacterized protein</fullName>
    </submittedName>
</protein>
<comment type="caution">
    <text evidence="2">The sequence shown here is derived from an EMBL/GenBank/DDBJ whole genome shotgun (WGS) entry which is preliminary data.</text>
</comment>
<evidence type="ECO:0000256" key="1">
    <source>
        <dbReference type="SAM" id="MobiDB-lite"/>
    </source>
</evidence>
<gene>
    <name evidence="2" type="ORF">O181_066833</name>
</gene>
<evidence type="ECO:0000313" key="2">
    <source>
        <dbReference type="EMBL" id="MBW0527118.1"/>
    </source>
</evidence>
<proteinExistence type="predicted"/>
<accession>A0A9Q3ES71</accession>
<dbReference type="EMBL" id="AVOT02033239">
    <property type="protein sequence ID" value="MBW0527118.1"/>
    <property type="molecule type" value="Genomic_DNA"/>
</dbReference>
<dbReference type="AlphaFoldDB" id="A0A9Q3ES71"/>
<feature type="compositionally biased region" description="Basic and acidic residues" evidence="1">
    <location>
        <begin position="57"/>
        <end position="71"/>
    </location>
</feature>